<dbReference type="Proteomes" id="UP001497525">
    <property type="component" value="Unassembled WGS sequence"/>
</dbReference>
<reference evidence="6" key="1">
    <citation type="submission" date="2024-06" db="EMBL/GenBank/DDBJ databases">
        <authorList>
            <person name="Liu X."/>
            <person name="Lenzi L."/>
            <person name="Haldenby T S."/>
            <person name="Uol C."/>
        </authorList>
    </citation>
    <scope>NUCLEOTIDE SEQUENCE</scope>
</reference>
<dbReference type="GO" id="GO:0016020">
    <property type="term" value="C:membrane"/>
    <property type="evidence" value="ECO:0007669"/>
    <property type="project" value="UniProtKB-SubCell"/>
</dbReference>
<keyword evidence="3 5" id="KW-1133">Transmembrane helix</keyword>
<feature type="transmembrane region" description="Helical" evidence="5">
    <location>
        <begin position="161"/>
        <end position="186"/>
    </location>
</feature>
<dbReference type="GO" id="GO:0022857">
    <property type="term" value="F:transmembrane transporter activity"/>
    <property type="evidence" value="ECO:0007669"/>
    <property type="project" value="InterPro"/>
</dbReference>
<dbReference type="InterPro" id="IPR036259">
    <property type="entry name" value="MFS_trans_sf"/>
</dbReference>
<dbReference type="InterPro" id="IPR011701">
    <property type="entry name" value="MFS"/>
</dbReference>
<keyword evidence="2 5" id="KW-0812">Transmembrane</keyword>
<dbReference type="Pfam" id="PF07690">
    <property type="entry name" value="MFS_1"/>
    <property type="match status" value="1"/>
</dbReference>
<protein>
    <recommendedName>
        <fullName evidence="8">Proton-coupled folate transporter</fullName>
    </recommendedName>
</protein>
<dbReference type="EMBL" id="CAXLJL010000600">
    <property type="protein sequence ID" value="CAL5139213.1"/>
    <property type="molecule type" value="Genomic_DNA"/>
</dbReference>
<dbReference type="SUPFAM" id="SSF103473">
    <property type="entry name" value="MFS general substrate transporter"/>
    <property type="match status" value="1"/>
</dbReference>
<dbReference type="AlphaFoldDB" id="A0AAV2TWE7"/>
<comment type="subcellular location">
    <subcellularLocation>
        <location evidence="1">Membrane</location>
        <topology evidence="1">Multi-pass membrane protein</topology>
    </subcellularLocation>
</comment>
<feature type="transmembrane region" description="Helical" evidence="5">
    <location>
        <begin position="192"/>
        <end position="211"/>
    </location>
</feature>
<evidence type="ECO:0000313" key="6">
    <source>
        <dbReference type="EMBL" id="CAL5139213.1"/>
    </source>
</evidence>
<proteinExistence type="predicted"/>
<evidence type="ECO:0000256" key="2">
    <source>
        <dbReference type="ARBA" id="ARBA00022692"/>
    </source>
</evidence>
<evidence type="ECO:0000256" key="5">
    <source>
        <dbReference type="SAM" id="Phobius"/>
    </source>
</evidence>
<organism evidence="6 7">
    <name type="scientific">Calicophoron daubneyi</name>
    <name type="common">Rumen fluke</name>
    <name type="synonym">Paramphistomum daubneyi</name>
    <dbReference type="NCBI Taxonomy" id="300641"/>
    <lineage>
        <taxon>Eukaryota</taxon>
        <taxon>Metazoa</taxon>
        <taxon>Spiralia</taxon>
        <taxon>Lophotrochozoa</taxon>
        <taxon>Platyhelminthes</taxon>
        <taxon>Trematoda</taxon>
        <taxon>Digenea</taxon>
        <taxon>Plagiorchiida</taxon>
        <taxon>Pronocephalata</taxon>
        <taxon>Paramphistomoidea</taxon>
        <taxon>Paramphistomidae</taxon>
        <taxon>Calicophoron</taxon>
    </lineage>
</organism>
<gene>
    <name evidence="6" type="ORF">CDAUBV1_LOCUS14247</name>
</gene>
<feature type="transmembrane region" description="Helical" evidence="5">
    <location>
        <begin position="322"/>
        <end position="343"/>
    </location>
</feature>
<feature type="transmembrane region" description="Helical" evidence="5">
    <location>
        <begin position="95"/>
        <end position="115"/>
    </location>
</feature>
<feature type="transmembrane region" description="Helical" evidence="5">
    <location>
        <begin position="412"/>
        <end position="435"/>
    </location>
</feature>
<evidence type="ECO:0000256" key="4">
    <source>
        <dbReference type="ARBA" id="ARBA00023136"/>
    </source>
</evidence>
<feature type="transmembrane region" description="Helical" evidence="5">
    <location>
        <begin position="121"/>
        <end position="140"/>
    </location>
</feature>
<evidence type="ECO:0000256" key="1">
    <source>
        <dbReference type="ARBA" id="ARBA00004141"/>
    </source>
</evidence>
<feature type="transmembrane region" description="Helical" evidence="5">
    <location>
        <begin position="63"/>
        <end position="83"/>
    </location>
</feature>
<name>A0AAV2TWE7_CALDB</name>
<accession>A0AAV2TWE7</accession>
<comment type="caution">
    <text evidence="6">The sequence shown here is derived from an EMBL/GenBank/DDBJ whole genome shotgun (WGS) entry which is preliminary data.</text>
</comment>
<keyword evidence="4 5" id="KW-0472">Membrane</keyword>
<evidence type="ECO:0008006" key="8">
    <source>
        <dbReference type="Google" id="ProtNLM"/>
    </source>
</evidence>
<sequence length="484" mass="53582">MYTTVCSSVVNLSTEAYLCSPSKQTGLYISGINRSEELDYHSNNGSKKDVEIEIQRLSSVYLLAYRFLFNLPATVSCLIFGSWSNRIGRKWSMMVPCAGAAIACAWFACGLAPNFKPVPEAIIFILVGALFYGACGKSNAMSMGANSYITDLSSPKERTKLLARLMGVSFFGLCIGAGLLALFYRYRGIAEVLMFSASSNAMVMLILLIFVRESREACEEPCVTARDHKMTNRATTEESSKQVTSLQNSKEKRGSCNCFVIFFRALKDSYHFLFRKREDYPRSVLFLLFTAVLFNQMTKSGEQDAILLFVTNKPFRWSAELYGYYLTTYYGCMAVILTLILPIIEAHLRPRDTTLILIGMSFKIARLLTMGLTRSTTLMFVSAVAGSAAGFISSGTRSLISKLVHNNDVGASFALVSCMETLANLFGGSLFTAIYNVSIPVFPGAVFVCDAVMHAGMMCGFIWLRYTITDTDDSGITMELREKL</sequence>
<dbReference type="PANTHER" id="PTHR23507:SF1">
    <property type="entry name" value="FI18259P1-RELATED"/>
    <property type="match status" value="1"/>
</dbReference>
<evidence type="ECO:0000313" key="7">
    <source>
        <dbReference type="Proteomes" id="UP001497525"/>
    </source>
</evidence>
<feature type="transmembrane region" description="Helical" evidence="5">
    <location>
        <begin position="378"/>
        <end position="400"/>
    </location>
</feature>
<feature type="transmembrane region" description="Helical" evidence="5">
    <location>
        <begin position="441"/>
        <end position="464"/>
    </location>
</feature>
<dbReference type="PANTHER" id="PTHR23507">
    <property type="entry name" value="ZGC:174356"/>
    <property type="match status" value="1"/>
</dbReference>
<dbReference type="Gene3D" id="1.20.1250.20">
    <property type="entry name" value="MFS general substrate transporter like domains"/>
    <property type="match status" value="1"/>
</dbReference>
<evidence type="ECO:0000256" key="3">
    <source>
        <dbReference type="ARBA" id="ARBA00022989"/>
    </source>
</evidence>